<evidence type="ECO:0000313" key="4">
    <source>
        <dbReference type="Proteomes" id="UP000182444"/>
    </source>
</evidence>
<sequence>MSILRVPAEIQQMFLQDLCLASLVALHDACREFRTLLASLDGSVIREKVTERVPWMEIGQPGTGLSSWMDCARLIVARRQSMISCPQKWLDTVRYGGLLGRIVQNIDLVYIEPIELNNKGPGQEYDTLPSSYKPVFSTTIPTPCGGLTGKYMEVQSDKHEDDEEPETRYIDLTTCEYHHVHPHPRPKPATLTKTMLSKITASGESVAIIPNSDVRVVDRNGLLFFVLQETSKWVVVRQSGGVEGEVSSTKFVIDKDRTVVQQDGQKYLYFDSHTHENCSRVSSPSRYTVLHVLPDSQGAIVLEYLEDEGLWIFYDNLSSDQDKTLLVSLPLQNDDIFETLGNEMSLQGTRRQLIVTYGGMLYFQWRQRYLIPLWIDFVDEPGLLNSSQHTLGGLRTDMKTLLLAAKEKPVAFGDGPLEWYAEGVVQSENQRWAVQKTTAGRTIVDLSRQKTYIVRTGNRTDENARWEDFVIVGLDEAQQLPVFYLCHLDTNWPDMFGSLDHKLACFLQRRRGEEHEARLDLKGQQRRGVIRPNPHDQNQKGVPLEWENE</sequence>
<dbReference type="KEGG" id="yli:2906053"/>
<proteinExistence type="predicted"/>
<evidence type="ECO:0000313" key="3">
    <source>
        <dbReference type="EMBL" id="AOW00239.1"/>
    </source>
</evidence>
<dbReference type="VEuPathDB" id="FungiDB:YALI1_A04341g"/>
<feature type="domain" description="F-box" evidence="2">
    <location>
        <begin position="1"/>
        <end position="48"/>
    </location>
</feature>
<dbReference type="RefSeq" id="XP_499746.3">
    <property type="nucleotide sequence ID" value="XM_499746.3"/>
</dbReference>
<feature type="region of interest" description="Disordered" evidence="1">
    <location>
        <begin position="517"/>
        <end position="549"/>
    </location>
</feature>
<gene>
    <name evidence="3" type="ORF">YALI1_A04341g</name>
</gene>
<dbReference type="GeneID" id="2906053"/>
<evidence type="ECO:0000259" key="2">
    <source>
        <dbReference type="PROSITE" id="PS50181"/>
    </source>
</evidence>
<accession>A0A1D8N3N4</accession>
<dbReference type="Proteomes" id="UP000182444">
    <property type="component" value="Chromosome 1A"/>
</dbReference>
<organism evidence="3 4">
    <name type="scientific">Yarrowia lipolytica</name>
    <name type="common">Candida lipolytica</name>
    <dbReference type="NCBI Taxonomy" id="4952"/>
    <lineage>
        <taxon>Eukaryota</taxon>
        <taxon>Fungi</taxon>
        <taxon>Dikarya</taxon>
        <taxon>Ascomycota</taxon>
        <taxon>Saccharomycotina</taxon>
        <taxon>Dipodascomycetes</taxon>
        <taxon>Dipodascales</taxon>
        <taxon>Dipodascales incertae sedis</taxon>
        <taxon>Yarrowia</taxon>
    </lineage>
</organism>
<dbReference type="AlphaFoldDB" id="A0A1D8N3N4"/>
<dbReference type="VEuPathDB" id="FungiDB:YALI0_A04059g"/>
<dbReference type="InterPro" id="IPR001810">
    <property type="entry name" value="F-box_dom"/>
</dbReference>
<dbReference type="EMBL" id="CP017553">
    <property type="protein sequence ID" value="AOW00239.1"/>
    <property type="molecule type" value="Genomic_DNA"/>
</dbReference>
<evidence type="ECO:0000256" key="1">
    <source>
        <dbReference type="SAM" id="MobiDB-lite"/>
    </source>
</evidence>
<protein>
    <recommendedName>
        <fullName evidence="2">F-box domain-containing protein</fullName>
    </recommendedName>
</protein>
<dbReference type="PROSITE" id="PS50181">
    <property type="entry name" value="FBOX"/>
    <property type="match status" value="1"/>
</dbReference>
<reference evidence="3 4" key="1">
    <citation type="journal article" date="2016" name="PLoS ONE">
        <title>Sequence Assembly of Yarrowia lipolytica Strain W29/CLIB89 Shows Transposable Element Diversity.</title>
        <authorList>
            <person name="Magnan C."/>
            <person name="Yu J."/>
            <person name="Chang I."/>
            <person name="Jahn E."/>
            <person name="Kanomata Y."/>
            <person name="Wu J."/>
            <person name="Zeller M."/>
            <person name="Oakes M."/>
            <person name="Baldi P."/>
            <person name="Sandmeyer S."/>
        </authorList>
    </citation>
    <scope>NUCLEOTIDE SEQUENCE [LARGE SCALE GENOMIC DNA]</scope>
    <source>
        <strain evidence="4">CLIB89(W29)</strain>
    </source>
</reference>
<name>A0A1D8N3N4_YARLL</name>